<gene>
    <name evidence="1" type="ORF">GDO54_001443</name>
</gene>
<sequence length="96" mass="10925">MDANSTCTDDRFCSLFLTGNTRFITQILQQPSLLASVKSVLVHCTRLLYQGLMGILIATQRVLHKHLQNVAITLKLILNQRSLWCYMFFVAVFSTC</sequence>
<dbReference type="EMBL" id="DYDO01000001">
    <property type="protein sequence ID" value="DBA33812.1"/>
    <property type="molecule type" value="Genomic_DNA"/>
</dbReference>
<comment type="caution">
    <text evidence="1">The sequence shown here is derived from an EMBL/GenBank/DDBJ whole genome shotgun (WGS) entry which is preliminary data.</text>
</comment>
<accession>A0AAV3B7F1</accession>
<dbReference type="AlphaFoldDB" id="A0AAV3B7F1"/>
<name>A0AAV3B7F1_PYXAD</name>
<proteinExistence type="predicted"/>
<reference evidence="1" key="1">
    <citation type="thesis" date="2020" institute="ProQuest LLC" country="789 East Eisenhower Parkway, Ann Arbor, MI, USA">
        <title>Comparative Genomics and Chromosome Evolution.</title>
        <authorList>
            <person name="Mudd A.B."/>
        </authorList>
    </citation>
    <scope>NUCLEOTIDE SEQUENCE</scope>
    <source>
        <strain evidence="1">1538</strain>
        <tissue evidence="1">Blood</tissue>
    </source>
</reference>
<protein>
    <submittedName>
        <fullName evidence="1">Uncharacterized protein</fullName>
    </submittedName>
</protein>
<evidence type="ECO:0000313" key="1">
    <source>
        <dbReference type="EMBL" id="DBA33812.1"/>
    </source>
</evidence>
<keyword evidence="2" id="KW-1185">Reference proteome</keyword>
<organism evidence="1 2">
    <name type="scientific">Pyxicephalus adspersus</name>
    <name type="common">African bullfrog</name>
    <dbReference type="NCBI Taxonomy" id="30357"/>
    <lineage>
        <taxon>Eukaryota</taxon>
        <taxon>Metazoa</taxon>
        <taxon>Chordata</taxon>
        <taxon>Craniata</taxon>
        <taxon>Vertebrata</taxon>
        <taxon>Euteleostomi</taxon>
        <taxon>Amphibia</taxon>
        <taxon>Batrachia</taxon>
        <taxon>Anura</taxon>
        <taxon>Neobatrachia</taxon>
        <taxon>Ranoidea</taxon>
        <taxon>Pyxicephalidae</taxon>
        <taxon>Pyxicephalinae</taxon>
        <taxon>Pyxicephalus</taxon>
    </lineage>
</organism>
<evidence type="ECO:0000313" key="2">
    <source>
        <dbReference type="Proteomes" id="UP001181693"/>
    </source>
</evidence>
<dbReference type="Proteomes" id="UP001181693">
    <property type="component" value="Unassembled WGS sequence"/>
</dbReference>